<organism evidence="2 3">
    <name type="scientific">Jaminaea rosea</name>
    <dbReference type="NCBI Taxonomy" id="1569628"/>
    <lineage>
        <taxon>Eukaryota</taxon>
        <taxon>Fungi</taxon>
        <taxon>Dikarya</taxon>
        <taxon>Basidiomycota</taxon>
        <taxon>Ustilaginomycotina</taxon>
        <taxon>Exobasidiomycetes</taxon>
        <taxon>Microstromatales</taxon>
        <taxon>Microstromatales incertae sedis</taxon>
        <taxon>Jaminaea</taxon>
    </lineage>
</organism>
<dbReference type="EMBL" id="KZ819662">
    <property type="protein sequence ID" value="PWN30214.1"/>
    <property type="molecule type" value="Genomic_DNA"/>
</dbReference>
<evidence type="ECO:0000256" key="1">
    <source>
        <dbReference type="SAM" id="MobiDB-lite"/>
    </source>
</evidence>
<evidence type="ECO:0000313" key="3">
    <source>
        <dbReference type="Proteomes" id="UP000245884"/>
    </source>
</evidence>
<sequence>MIRELPEGWALGLAHWAVWFMPEALQVVVIHLVMPLYEAAGFASSLAVTRSTTDSWSAEFRLLTQHALDTLRDIEWRPFAVSLAWTAASSLAYMRIGSPSERLSSSVGTSLTRVLAIAAVAAASGVTVAIREAARVPAELELRRRAVAAVPSSRRTAARAARRGPGETPFEHHNDAAYDAFASRATAATIIPAVAASRQPASWLDPTLRTYLKHIMGLRLLSLLLDQVSLSAWSTCFGVFTPAYGVQSPPCLFSLHGRADEDDVTTSRGVAWALTRAVSKDRPLQFQGKEVTSGLAAILFEDLRCCSVAVAGRGHARFLRLLTAGAAGCVAALTAMQSDVLVMLRSRALLRWAVATQPAMMVEALPGQGRSDGMRADDDATQPLLVISDDDEEAGQEEEEERVVTDSTMSLRQTASMSNALGLETREQQAASNQDFEDASFLLEPPSFASATPSTTASPLQYPPEDIAERNDLENVDFWTHSIDLLAMPRSSSGADVLRYPVQARLDSSARRQDAAPFNAALRVRLGPEERFEDDFAGSETESETEEVASVATEEEEDVSWRTASSPSTASTRRTPPSRHSAYTTPSTRGDQADVGAFDLHLDLPTMDMGEAETQNVPAEQPHAAASNLNEQQAWAPGALERTAHLLLSARARELAYEAALRRFEALPPLPESLQQFVPAPPLLPAVFADEEQEAVAAEEGRPTASWARVLFSDSARSMRELLSEMRSEEGTTAARRALVFARIVRTLTHVALERQTI</sequence>
<gene>
    <name evidence="2" type="ORF">BDZ90DRAFT_276695</name>
</gene>
<dbReference type="RefSeq" id="XP_025364826.1">
    <property type="nucleotide sequence ID" value="XM_025508951.1"/>
</dbReference>
<evidence type="ECO:0000313" key="2">
    <source>
        <dbReference type="EMBL" id="PWN30214.1"/>
    </source>
</evidence>
<accession>A0A316UYZ1</accession>
<feature type="compositionally biased region" description="Low complexity" evidence="1">
    <location>
        <begin position="562"/>
        <end position="582"/>
    </location>
</feature>
<protein>
    <submittedName>
        <fullName evidence="2">Uncharacterized protein</fullName>
    </submittedName>
</protein>
<keyword evidence="3" id="KW-1185">Reference proteome</keyword>
<feature type="compositionally biased region" description="Acidic residues" evidence="1">
    <location>
        <begin position="533"/>
        <end position="558"/>
    </location>
</feature>
<proteinExistence type="predicted"/>
<name>A0A316UYZ1_9BASI</name>
<reference evidence="2 3" key="1">
    <citation type="journal article" date="2018" name="Mol. Biol. Evol.">
        <title>Broad Genomic Sampling Reveals a Smut Pathogenic Ancestry of the Fungal Clade Ustilaginomycotina.</title>
        <authorList>
            <person name="Kijpornyongpan T."/>
            <person name="Mondo S.J."/>
            <person name="Barry K."/>
            <person name="Sandor L."/>
            <person name="Lee J."/>
            <person name="Lipzen A."/>
            <person name="Pangilinan J."/>
            <person name="LaButti K."/>
            <person name="Hainaut M."/>
            <person name="Henrissat B."/>
            <person name="Grigoriev I.V."/>
            <person name="Spatafora J.W."/>
            <person name="Aime M.C."/>
        </authorList>
    </citation>
    <scope>NUCLEOTIDE SEQUENCE [LARGE SCALE GENOMIC DNA]</scope>
    <source>
        <strain evidence="2 3">MCA 5214</strain>
    </source>
</reference>
<feature type="region of interest" description="Disordered" evidence="1">
    <location>
        <begin position="388"/>
        <end position="408"/>
    </location>
</feature>
<dbReference type="GeneID" id="37030774"/>
<dbReference type="AlphaFoldDB" id="A0A316UYZ1"/>
<dbReference type="Proteomes" id="UP000245884">
    <property type="component" value="Unassembled WGS sequence"/>
</dbReference>
<feature type="region of interest" description="Disordered" evidence="1">
    <location>
        <begin position="533"/>
        <end position="594"/>
    </location>
</feature>
<feature type="compositionally biased region" description="Acidic residues" evidence="1">
    <location>
        <begin position="388"/>
        <end position="401"/>
    </location>
</feature>